<dbReference type="OrthoDB" id="5295474at2"/>
<feature type="domain" description="PilZ" evidence="1">
    <location>
        <begin position="39"/>
        <end position="120"/>
    </location>
</feature>
<dbReference type="AlphaFoldDB" id="A0A5R9GUW6"/>
<dbReference type="Proteomes" id="UP000306585">
    <property type="component" value="Unassembled WGS sequence"/>
</dbReference>
<dbReference type="Gene3D" id="2.40.10.220">
    <property type="entry name" value="predicted glycosyltransferase like domains"/>
    <property type="match status" value="1"/>
</dbReference>
<dbReference type="InterPro" id="IPR009875">
    <property type="entry name" value="PilZ_domain"/>
</dbReference>
<keyword evidence="3" id="KW-1185">Reference proteome</keyword>
<name>A0A5R9GUW6_9PROT</name>
<evidence type="ECO:0000313" key="3">
    <source>
        <dbReference type="Proteomes" id="UP000306585"/>
    </source>
</evidence>
<accession>A0A5R9GUW6</accession>
<dbReference type="GO" id="GO:0035438">
    <property type="term" value="F:cyclic-di-GMP binding"/>
    <property type="evidence" value="ECO:0007669"/>
    <property type="project" value="InterPro"/>
</dbReference>
<sequence length="143" mass="15948">MVIVDSDLLERLSSIAAELPEEARSQLLDLMSDWRGEARVAPRIPYTELLSLSTRDDTNHYGHARNVSATGVFIETPAAFKVGEELDLLLTFLSERDPVRLSGQVARVTDDGIGVHFDENSCSRIGMLDTTHSRHALMMRHQS</sequence>
<dbReference type="Pfam" id="PF07238">
    <property type="entry name" value="PilZ"/>
    <property type="match status" value="1"/>
</dbReference>
<evidence type="ECO:0000259" key="1">
    <source>
        <dbReference type="Pfam" id="PF07238"/>
    </source>
</evidence>
<dbReference type="SUPFAM" id="SSF141371">
    <property type="entry name" value="PilZ domain-like"/>
    <property type="match status" value="1"/>
</dbReference>
<gene>
    <name evidence="2" type="ORF">FEF65_03295</name>
</gene>
<reference evidence="2 3" key="1">
    <citation type="journal article" date="2019" name="Appl. Environ. Microbiol.">
        <title>Environmental Evidence and Genomic Insight of Iron-oxidizing Bacteria Preference Towards More Corrosion Resistant Stainless Steel at Higher Salinities.</title>
        <authorList>
            <person name="Garrison C.E."/>
            <person name="Price K.A."/>
            <person name="Field E.K."/>
        </authorList>
    </citation>
    <scope>NUCLEOTIDE SEQUENCE [LARGE SCALE GENOMIC DNA]</scope>
    <source>
        <strain evidence="2 3">P3</strain>
    </source>
</reference>
<comment type="caution">
    <text evidence="2">The sequence shown here is derived from an EMBL/GenBank/DDBJ whole genome shotgun (WGS) entry which is preliminary data.</text>
</comment>
<organism evidence="2 3">
    <name type="scientific">Mariprofundus erugo</name>
    <dbReference type="NCBI Taxonomy" id="2528639"/>
    <lineage>
        <taxon>Bacteria</taxon>
        <taxon>Pseudomonadati</taxon>
        <taxon>Pseudomonadota</taxon>
        <taxon>Candidatius Mariprofundia</taxon>
        <taxon>Mariprofundales</taxon>
        <taxon>Mariprofundaceae</taxon>
        <taxon>Mariprofundus</taxon>
    </lineage>
</organism>
<dbReference type="EMBL" id="VBRY01000002">
    <property type="protein sequence ID" value="TLS68735.1"/>
    <property type="molecule type" value="Genomic_DNA"/>
</dbReference>
<protein>
    <submittedName>
        <fullName evidence="2">PilZ domain-containing protein</fullName>
    </submittedName>
</protein>
<proteinExistence type="predicted"/>
<evidence type="ECO:0000313" key="2">
    <source>
        <dbReference type="EMBL" id="TLS68735.1"/>
    </source>
</evidence>